<feature type="compositionally biased region" description="Basic and acidic residues" evidence="1">
    <location>
        <begin position="22"/>
        <end position="34"/>
    </location>
</feature>
<protein>
    <submittedName>
        <fullName evidence="2">Uncharacterized protein</fullName>
    </submittedName>
</protein>
<accession>A0A2K3K4I3</accession>
<dbReference type="AlphaFoldDB" id="A0A2K3K4I3"/>
<organism evidence="2 3">
    <name type="scientific">Trifolium pratense</name>
    <name type="common">Red clover</name>
    <dbReference type="NCBI Taxonomy" id="57577"/>
    <lineage>
        <taxon>Eukaryota</taxon>
        <taxon>Viridiplantae</taxon>
        <taxon>Streptophyta</taxon>
        <taxon>Embryophyta</taxon>
        <taxon>Tracheophyta</taxon>
        <taxon>Spermatophyta</taxon>
        <taxon>Magnoliopsida</taxon>
        <taxon>eudicotyledons</taxon>
        <taxon>Gunneridae</taxon>
        <taxon>Pentapetalae</taxon>
        <taxon>rosids</taxon>
        <taxon>fabids</taxon>
        <taxon>Fabales</taxon>
        <taxon>Fabaceae</taxon>
        <taxon>Papilionoideae</taxon>
        <taxon>50 kb inversion clade</taxon>
        <taxon>NPAAA clade</taxon>
        <taxon>Hologalegina</taxon>
        <taxon>IRL clade</taxon>
        <taxon>Trifolieae</taxon>
        <taxon>Trifolium</taxon>
    </lineage>
</organism>
<feature type="region of interest" description="Disordered" evidence="1">
    <location>
        <begin position="1"/>
        <end position="58"/>
    </location>
</feature>
<evidence type="ECO:0000256" key="1">
    <source>
        <dbReference type="SAM" id="MobiDB-lite"/>
    </source>
</evidence>
<dbReference type="EMBL" id="ASHM01140655">
    <property type="protein sequence ID" value="PNX61193.1"/>
    <property type="molecule type" value="Genomic_DNA"/>
</dbReference>
<evidence type="ECO:0000313" key="2">
    <source>
        <dbReference type="EMBL" id="PNX61193.1"/>
    </source>
</evidence>
<gene>
    <name evidence="2" type="ORF">L195_g060548</name>
</gene>
<proteinExistence type="predicted"/>
<sequence>MQRRRQPEKLRNSGRKAYGGRKGGELETYKYNNEKKKKRVKNYDSGRERKLNGNDNVT</sequence>
<evidence type="ECO:0000313" key="3">
    <source>
        <dbReference type="Proteomes" id="UP000236291"/>
    </source>
</evidence>
<dbReference type="Proteomes" id="UP000236291">
    <property type="component" value="Unassembled WGS sequence"/>
</dbReference>
<comment type="caution">
    <text evidence="2">The sequence shown here is derived from an EMBL/GenBank/DDBJ whole genome shotgun (WGS) entry which is preliminary data.</text>
</comment>
<reference evidence="2 3" key="2">
    <citation type="journal article" date="2017" name="Front. Plant Sci.">
        <title>Gene Classification and Mining of Molecular Markers Useful in Red Clover (Trifolium pratense) Breeding.</title>
        <authorList>
            <person name="Istvanek J."/>
            <person name="Dluhosova J."/>
            <person name="Dluhos P."/>
            <person name="Patkova L."/>
            <person name="Nedelnik J."/>
            <person name="Repkova J."/>
        </authorList>
    </citation>
    <scope>NUCLEOTIDE SEQUENCE [LARGE SCALE GENOMIC DNA]</scope>
    <source>
        <strain evidence="3">cv. Tatra</strain>
        <tissue evidence="2">Young leaves</tissue>
    </source>
</reference>
<feature type="compositionally biased region" description="Basic and acidic residues" evidence="1">
    <location>
        <begin position="41"/>
        <end position="52"/>
    </location>
</feature>
<name>A0A2K3K4I3_TRIPR</name>
<reference evidence="2 3" key="1">
    <citation type="journal article" date="2014" name="Am. J. Bot.">
        <title>Genome assembly and annotation for red clover (Trifolium pratense; Fabaceae).</title>
        <authorList>
            <person name="Istvanek J."/>
            <person name="Jaros M."/>
            <person name="Krenek A."/>
            <person name="Repkova J."/>
        </authorList>
    </citation>
    <scope>NUCLEOTIDE SEQUENCE [LARGE SCALE GENOMIC DNA]</scope>
    <source>
        <strain evidence="3">cv. Tatra</strain>
        <tissue evidence="2">Young leaves</tissue>
    </source>
</reference>
<feature type="compositionally biased region" description="Basic and acidic residues" evidence="1">
    <location>
        <begin position="1"/>
        <end position="11"/>
    </location>
</feature>